<keyword evidence="3" id="KW-1185">Reference proteome</keyword>
<dbReference type="AlphaFoldDB" id="A0ABD3Q1K8"/>
<dbReference type="PROSITE" id="PS50042">
    <property type="entry name" value="CNMP_BINDING_3"/>
    <property type="match status" value="1"/>
</dbReference>
<dbReference type="Gene3D" id="2.60.120.10">
    <property type="entry name" value="Jelly Rolls"/>
    <property type="match status" value="1"/>
</dbReference>
<sequence>MSSGDSNSPNRYDNLILDSSSQRLLELTSRSPHERSSEAIDELLSILQRKVPKLLDGLADSNKVQIGKQCKLKMYRKNDVVFLQGDEPDAYYTVIRGAVSIYFTKPDSTEPCSSVADCEDLASAEYTTDNCRQGSPLENYLSMKTASTHNATPVLFLMAHMAKLASRGTQPYLTQIWSSLKLKHRTCVYYS</sequence>
<dbReference type="InterPro" id="IPR018490">
    <property type="entry name" value="cNMP-bd_dom_sf"/>
</dbReference>
<feature type="domain" description="Cyclic nucleotide-binding" evidence="1">
    <location>
        <begin position="54"/>
        <end position="102"/>
    </location>
</feature>
<name>A0ABD3Q1K8_9STRA</name>
<dbReference type="InterPro" id="IPR014710">
    <property type="entry name" value="RmlC-like_jellyroll"/>
</dbReference>
<protein>
    <recommendedName>
        <fullName evidence="1">Cyclic nucleotide-binding domain-containing protein</fullName>
    </recommendedName>
</protein>
<dbReference type="EMBL" id="JALLPJ020000379">
    <property type="protein sequence ID" value="KAL3793852.1"/>
    <property type="molecule type" value="Genomic_DNA"/>
</dbReference>
<evidence type="ECO:0000313" key="3">
    <source>
        <dbReference type="Proteomes" id="UP001530400"/>
    </source>
</evidence>
<comment type="caution">
    <text evidence="2">The sequence shown here is derived from an EMBL/GenBank/DDBJ whole genome shotgun (WGS) entry which is preliminary data.</text>
</comment>
<evidence type="ECO:0000313" key="2">
    <source>
        <dbReference type="EMBL" id="KAL3793852.1"/>
    </source>
</evidence>
<organism evidence="2 3">
    <name type="scientific">Cyclotella atomus</name>
    <dbReference type="NCBI Taxonomy" id="382360"/>
    <lineage>
        <taxon>Eukaryota</taxon>
        <taxon>Sar</taxon>
        <taxon>Stramenopiles</taxon>
        <taxon>Ochrophyta</taxon>
        <taxon>Bacillariophyta</taxon>
        <taxon>Coscinodiscophyceae</taxon>
        <taxon>Thalassiosirophycidae</taxon>
        <taxon>Stephanodiscales</taxon>
        <taxon>Stephanodiscaceae</taxon>
        <taxon>Cyclotella</taxon>
    </lineage>
</organism>
<gene>
    <name evidence="2" type="ORF">ACHAWO_012721</name>
</gene>
<evidence type="ECO:0000259" key="1">
    <source>
        <dbReference type="PROSITE" id="PS50042"/>
    </source>
</evidence>
<dbReference type="Proteomes" id="UP001530400">
    <property type="component" value="Unassembled WGS sequence"/>
</dbReference>
<dbReference type="CDD" id="cd00038">
    <property type="entry name" value="CAP_ED"/>
    <property type="match status" value="1"/>
</dbReference>
<dbReference type="SUPFAM" id="SSF51206">
    <property type="entry name" value="cAMP-binding domain-like"/>
    <property type="match status" value="1"/>
</dbReference>
<reference evidence="2 3" key="1">
    <citation type="submission" date="2024-10" db="EMBL/GenBank/DDBJ databases">
        <title>Updated reference genomes for cyclostephanoid diatoms.</title>
        <authorList>
            <person name="Roberts W.R."/>
            <person name="Alverson A.J."/>
        </authorList>
    </citation>
    <scope>NUCLEOTIDE SEQUENCE [LARGE SCALE GENOMIC DNA]</scope>
    <source>
        <strain evidence="2 3">AJA010-31</strain>
    </source>
</reference>
<dbReference type="InterPro" id="IPR000595">
    <property type="entry name" value="cNMP-bd_dom"/>
</dbReference>
<accession>A0ABD3Q1K8</accession>
<proteinExistence type="predicted"/>